<dbReference type="PROSITE" id="PS00216">
    <property type="entry name" value="SUGAR_TRANSPORT_1"/>
    <property type="match status" value="1"/>
</dbReference>
<comment type="caution">
    <text evidence="8">The sequence shown here is derived from an EMBL/GenBank/DDBJ whole genome shotgun (WGS) entry which is preliminary data.</text>
</comment>
<keyword evidence="5 6" id="KW-0472">Membrane</keyword>
<reference evidence="8" key="1">
    <citation type="journal article" date="2022" name="bioRxiv">
        <title>Deciphering the potential niche of two novel black yeast fungi from a biological soil crust based on their genomes, phenotypes, and melanin regulation.</title>
        <authorList>
            <consortium name="DOE Joint Genome Institute"/>
            <person name="Carr E.C."/>
            <person name="Barton Q."/>
            <person name="Grambo S."/>
            <person name="Sullivan M."/>
            <person name="Renfro C.M."/>
            <person name="Kuo A."/>
            <person name="Pangilinan J."/>
            <person name="Lipzen A."/>
            <person name="Keymanesh K."/>
            <person name="Savage E."/>
            <person name="Barry K."/>
            <person name="Grigoriev I.V."/>
            <person name="Riekhof W.R."/>
            <person name="Harris S.S."/>
        </authorList>
    </citation>
    <scope>NUCLEOTIDE SEQUENCE</scope>
    <source>
        <strain evidence="8">JF 03-4F</strain>
    </source>
</reference>
<gene>
    <name evidence="8" type="ORF">EDD36DRAFT_489328</name>
</gene>
<dbReference type="EMBL" id="MU404355">
    <property type="protein sequence ID" value="KAI1612335.1"/>
    <property type="molecule type" value="Genomic_DNA"/>
</dbReference>
<keyword evidence="4 6" id="KW-1133">Transmembrane helix</keyword>
<feature type="transmembrane region" description="Helical" evidence="6">
    <location>
        <begin position="93"/>
        <end position="110"/>
    </location>
</feature>
<feature type="transmembrane region" description="Helical" evidence="6">
    <location>
        <begin position="146"/>
        <end position="166"/>
    </location>
</feature>
<comment type="subcellular location">
    <subcellularLocation>
        <location evidence="1">Membrane</location>
        <topology evidence="1">Multi-pass membrane protein</topology>
    </subcellularLocation>
</comment>
<name>A0AAN6DWV7_9EURO</name>
<keyword evidence="2" id="KW-0813">Transport</keyword>
<evidence type="ECO:0000256" key="5">
    <source>
        <dbReference type="ARBA" id="ARBA00023136"/>
    </source>
</evidence>
<protein>
    <submittedName>
        <fullName evidence="8">Fungal trichothecene efflux pump</fullName>
    </submittedName>
</protein>
<proteinExistence type="predicted"/>
<dbReference type="InterPro" id="IPR020846">
    <property type="entry name" value="MFS_dom"/>
</dbReference>
<accession>A0AAN6DWV7</accession>
<dbReference type="GO" id="GO:0022857">
    <property type="term" value="F:transmembrane transporter activity"/>
    <property type="evidence" value="ECO:0007669"/>
    <property type="project" value="InterPro"/>
</dbReference>
<feature type="domain" description="Major facilitator superfamily (MFS) profile" evidence="7">
    <location>
        <begin position="47"/>
        <end position="566"/>
    </location>
</feature>
<dbReference type="PANTHER" id="PTHR23501:SF109">
    <property type="entry name" value="MAJOR FACILITATOR SUPERFAMILY (MFS) PROFILE DOMAIN-CONTAINING PROTEIN-RELATED"/>
    <property type="match status" value="1"/>
</dbReference>
<dbReference type="Gene3D" id="1.20.1250.20">
    <property type="entry name" value="MFS general substrate transporter like domains"/>
    <property type="match status" value="1"/>
</dbReference>
<dbReference type="InterPro" id="IPR010573">
    <property type="entry name" value="MFS_Str1/Tri12-like"/>
</dbReference>
<feature type="transmembrane region" description="Helical" evidence="6">
    <location>
        <begin position="322"/>
        <end position="342"/>
    </location>
</feature>
<sequence>MAQPGHETERPVTVLERIELEHIDAEGREDNKRAAALGTETDLGASYLLNFRLFGSLCSISLAAITAYWGFSPPAAVLTFIAEDIGTSGGNESLFSIVWTMCAAVTMLLLGRLSDKFGRRPFVLSATVISIVGAIIAATAKTMNALIGANVLLGLAAGIQSCYALLVGEIVPNKYKWLGIMVVIVPSLIPSGFGAYLARMLVENSSWRWIYYIQIILMTCALGLQIIFYKPPNFKQLHGQRSFRRELMRVDYVGIFLLVSGLSMFLLGVSWGGQPTPWKSAKIISLIVVGGCLLLLLCFWDVYSKTPNPIIPVRAWKDLRGFAPLACISEAAGAMYVAPVIIWPAQVVRVYGSHFTGWKAEAWTTTTIAFGLTSGMLFFGFFFHIMKRIKYQLLFEAVLSTTFIGALASCGRNDLSAAIAFSTIGSFPVGAMEVTPQVVVQVDSPDGEIGVFYAFMNAFRTACGAVFTAVFLAILNSKTGPKIAEMVPPAAVAAGLPRSSLTALTNALAQGTGSALASVPGMTESIELAVNNALADAYSAAYAYVYYAAIAVGCIAIISALVLRDYDDRMTNHVAKQMYHGDRNIDVLATNEKEPVEHTEEGA</sequence>
<evidence type="ECO:0000259" key="7">
    <source>
        <dbReference type="PROSITE" id="PS50850"/>
    </source>
</evidence>
<dbReference type="PROSITE" id="PS50850">
    <property type="entry name" value="MFS"/>
    <property type="match status" value="1"/>
</dbReference>
<feature type="transmembrane region" description="Helical" evidence="6">
    <location>
        <begin position="544"/>
        <end position="563"/>
    </location>
</feature>
<dbReference type="Pfam" id="PF06609">
    <property type="entry name" value="TRI12"/>
    <property type="match status" value="1"/>
</dbReference>
<organism evidence="8 9">
    <name type="scientific">Exophiala viscosa</name>
    <dbReference type="NCBI Taxonomy" id="2486360"/>
    <lineage>
        <taxon>Eukaryota</taxon>
        <taxon>Fungi</taxon>
        <taxon>Dikarya</taxon>
        <taxon>Ascomycota</taxon>
        <taxon>Pezizomycotina</taxon>
        <taxon>Eurotiomycetes</taxon>
        <taxon>Chaetothyriomycetidae</taxon>
        <taxon>Chaetothyriales</taxon>
        <taxon>Herpotrichiellaceae</taxon>
        <taxon>Exophiala</taxon>
    </lineage>
</organism>
<feature type="transmembrane region" description="Helical" evidence="6">
    <location>
        <begin position="283"/>
        <end position="302"/>
    </location>
</feature>
<keyword evidence="9" id="KW-1185">Reference proteome</keyword>
<dbReference type="SUPFAM" id="SSF103473">
    <property type="entry name" value="MFS general substrate transporter"/>
    <property type="match status" value="1"/>
</dbReference>
<dbReference type="InterPro" id="IPR005829">
    <property type="entry name" value="Sugar_transporter_CS"/>
</dbReference>
<evidence type="ECO:0000313" key="9">
    <source>
        <dbReference type="Proteomes" id="UP001203852"/>
    </source>
</evidence>
<evidence type="ECO:0000256" key="4">
    <source>
        <dbReference type="ARBA" id="ARBA00022989"/>
    </source>
</evidence>
<feature type="transmembrane region" description="Helical" evidence="6">
    <location>
        <begin position="178"/>
        <end position="197"/>
    </location>
</feature>
<feature type="transmembrane region" description="Helical" evidence="6">
    <location>
        <begin position="250"/>
        <end position="271"/>
    </location>
</feature>
<dbReference type="PANTHER" id="PTHR23501">
    <property type="entry name" value="MAJOR FACILITATOR SUPERFAMILY"/>
    <property type="match status" value="1"/>
</dbReference>
<dbReference type="AlphaFoldDB" id="A0AAN6DWV7"/>
<evidence type="ECO:0000313" key="8">
    <source>
        <dbReference type="EMBL" id="KAI1612335.1"/>
    </source>
</evidence>
<dbReference type="InterPro" id="IPR036259">
    <property type="entry name" value="MFS_trans_sf"/>
</dbReference>
<evidence type="ECO:0000256" key="1">
    <source>
        <dbReference type="ARBA" id="ARBA00004141"/>
    </source>
</evidence>
<feature type="transmembrane region" description="Helical" evidence="6">
    <location>
        <begin position="209"/>
        <end position="229"/>
    </location>
</feature>
<keyword evidence="3 6" id="KW-0812">Transmembrane</keyword>
<dbReference type="GO" id="GO:0005886">
    <property type="term" value="C:plasma membrane"/>
    <property type="evidence" value="ECO:0007669"/>
    <property type="project" value="TreeGrafter"/>
</dbReference>
<dbReference type="Proteomes" id="UP001203852">
    <property type="component" value="Unassembled WGS sequence"/>
</dbReference>
<evidence type="ECO:0000256" key="2">
    <source>
        <dbReference type="ARBA" id="ARBA00022448"/>
    </source>
</evidence>
<feature type="transmembrane region" description="Helical" evidence="6">
    <location>
        <begin position="53"/>
        <end position="71"/>
    </location>
</feature>
<evidence type="ECO:0000256" key="6">
    <source>
        <dbReference type="SAM" id="Phobius"/>
    </source>
</evidence>
<feature type="transmembrane region" description="Helical" evidence="6">
    <location>
        <begin position="362"/>
        <end position="383"/>
    </location>
</feature>
<evidence type="ECO:0000256" key="3">
    <source>
        <dbReference type="ARBA" id="ARBA00022692"/>
    </source>
</evidence>
<feature type="transmembrane region" description="Helical" evidence="6">
    <location>
        <begin position="451"/>
        <end position="475"/>
    </location>
</feature>
<feature type="transmembrane region" description="Helical" evidence="6">
    <location>
        <begin position="122"/>
        <end position="140"/>
    </location>
</feature>